<dbReference type="InterPro" id="IPR027417">
    <property type="entry name" value="P-loop_NTPase"/>
</dbReference>
<dbReference type="GO" id="GO:0003887">
    <property type="term" value="F:DNA-directed DNA polymerase activity"/>
    <property type="evidence" value="ECO:0007669"/>
    <property type="project" value="UniProtKB-EC"/>
</dbReference>
<dbReference type="InterPro" id="IPR050238">
    <property type="entry name" value="DNA_Rep/Repair_Clamp_Loader"/>
</dbReference>
<dbReference type="GO" id="GO:0009360">
    <property type="term" value="C:DNA polymerase III complex"/>
    <property type="evidence" value="ECO:0007669"/>
    <property type="project" value="TreeGrafter"/>
</dbReference>
<dbReference type="Pfam" id="PF13177">
    <property type="entry name" value="DNA_pol3_delta2"/>
    <property type="match status" value="1"/>
</dbReference>
<dbReference type="STRING" id="420998.JDO7802_02890"/>
<organism evidence="2 3">
    <name type="scientific">Jannaschia donghaensis</name>
    <dbReference type="NCBI Taxonomy" id="420998"/>
    <lineage>
        <taxon>Bacteria</taxon>
        <taxon>Pseudomonadati</taxon>
        <taxon>Pseudomonadota</taxon>
        <taxon>Alphaproteobacteria</taxon>
        <taxon>Rhodobacterales</taxon>
        <taxon>Roseobacteraceae</taxon>
        <taxon>Jannaschia</taxon>
    </lineage>
</organism>
<dbReference type="NCBIfam" id="NF005677">
    <property type="entry name" value="PRK07471.1"/>
    <property type="match status" value="1"/>
</dbReference>
<dbReference type="Gene3D" id="3.40.50.300">
    <property type="entry name" value="P-loop containing nucleotide triphosphate hydrolases"/>
    <property type="match status" value="1"/>
</dbReference>
<dbReference type="EC" id="2.7.7.7" evidence="2"/>
<sequence length="352" mass="37525">MTDIPEADRRGDAPHPRMTDRLFGQETAEAAFLDAWNTGRLHHGWLLTGARGIGKATLAWRIARFLLTDPPARADTLDPVPDHPALPRIRALSDPGVMLLRRPWDDKTKKLKTQITVDEVRRLGGFFAMSSGGRRVVIVDSADALNPSAANAILKLLEEPPAQATLLLISHQPARLLPTIRSRCRVLRLSPLPLPALEQAVEQAGGHAAAASALAEGSVGAALELADGGAETYEALIDLFAKPALDKARARAMADACTGKAGAARLDATLNAIERLLHRTARAGLLGPPADAPEAETRTLTRLAPHDAAARAWAKLAQDVGDRAAHARAVNVDPSAIVWDALAQIDGLARRI</sequence>
<proteinExistence type="predicted"/>
<keyword evidence="3" id="KW-1185">Reference proteome</keyword>
<dbReference type="SMART" id="SM00382">
    <property type="entry name" value="AAA"/>
    <property type="match status" value="1"/>
</dbReference>
<dbReference type="GO" id="GO:0006261">
    <property type="term" value="P:DNA-templated DNA replication"/>
    <property type="evidence" value="ECO:0007669"/>
    <property type="project" value="TreeGrafter"/>
</dbReference>
<name>A0A0M6YLY9_9RHOB</name>
<evidence type="ECO:0000313" key="2">
    <source>
        <dbReference type="EMBL" id="CTQ50859.1"/>
    </source>
</evidence>
<protein>
    <submittedName>
        <fullName evidence="2">DNA polymerase III subunit tau</fullName>
        <ecNumber evidence="2">2.7.7.7</ecNumber>
    </submittedName>
</protein>
<dbReference type="PANTHER" id="PTHR11669">
    <property type="entry name" value="REPLICATION FACTOR C / DNA POLYMERASE III GAMMA-TAU SUBUNIT"/>
    <property type="match status" value="1"/>
</dbReference>
<feature type="domain" description="AAA+ ATPase" evidence="1">
    <location>
        <begin position="41"/>
        <end position="192"/>
    </location>
</feature>
<keyword evidence="2" id="KW-0808">Transferase</keyword>
<dbReference type="PANTHER" id="PTHR11669:SF8">
    <property type="entry name" value="DNA POLYMERASE III SUBUNIT DELTA"/>
    <property type="match status" value="1"/>
</dbReference>
<dbReference type="AlphaFoldDB" id="A0A0M6YLY9"/>
<dbReference type="InterPro" id="IPR003593">
    <property type="entry name" value="AAA+_ATPase"/>
</dbReference>
<accession>A0A0M6YLY9</accession>
<evidence type="ECO:0000259" key="1">
    <source>
        <dbReference type="SMART" id="SM00382"/>
    </source>
</evidence>
<reference evidence="2 3" key="1">
    <citation type="submission" date="2015-07" db="EMBL/GenBank/DDBJ databases">
        <authorList>
            <person name="Noorani M."/>
        </authorList>
    </citation>
    <scope>NUCLEOTIDE SEQUENCE [LARGE SCALE GENOMIC DNA]</scope>
    <source>
        <strain evidence="2 3">CECT 7802</strain>
    </source>
</reference>
<keyword evidence="2" id="KW-0548">Nucleotidyltransferase</keyword>
<gene>
    <name evidence="2" type="primary">dnaX_2</name>
    <name evidence="2" type="ORF">JDO7802_02890</name>
</gene>
<evidence type="ECO:0000313" key="3">
    <source>
        <dbReference type="Proteomes" id="UP000049222"/>
    </source>
</evidence>
<dbReference type="RefSeq" id="WP_055086629.1">
    <property type="nucleotide sequence ID" value="NZ_CXSU01000012.1"/>
</dbReference>
<dbReference type="Proteomes" id="UP000049222">
    <property type="component" value="Unassembled WGS sequence"/>
</dbReference>
<dbReference type="OrthoDB" id="9811073at2"/>
<dbReference type="EMBL" id="CXSU01000012">
    <property type="protein sequence ID" value="CTQ50859.1"/>
    <property type="molecule type" value="Genomic_DNA"/>
</dbReference>
<dbReference type="SUPFAM" id="SSF52540">
    <property type="entry name" value="P-loop containing nucleoside triphosphate hydrolases"/>
    <property type="match status" value="1"/>
</dbReference>